<name>A0A8J7WC64_9EURY</name>
<reference evidence="2" key="1">
    <citation type="submission" date="2014-12" db="EMBL/GenBank/DDBJ databases">
        <authorList>
            <person name="Huang H.-H."/>
            <person name="Chen S.-C."/>
            <person name="Lai M.-C."/>
        </authorList>
    </citation>
    <scope>NUCLEOTIDE SEQUENCE</scope>
    <source>
        <strain evidence="2">K1F9705b</strain>
    </source>
</reference>
<dbReference type="AlphaFoldDB" id="A0A8J7WC64"/>
<keyword evidence="3" id="KW-1185">Reference proteome</keyword>
<dbReference type="InterPro" id="IPR039564">
    <property type="entry name" value="Peptidase_C39-like"/>
</dbReference>
<sequence>MMFVILLLLGSAIVPIANALDNREVLEEYYVSADLALINSERLFNDFLNSGAFSVDNASGKVSINPDSILIYDIHGVPLYHQFSIKDESQEVGIIKAAASKVLGSTVCTIEETPSSLNYQTVIENAKTAFLNKNKDMGIISAMLVCYSYPEIGVLVHCYNVSSGSEEYSILNARDFSVVSTDFPDYRNDPIVWSIYDEIPQSEYPERVQQWNKENAYNSKNFGLSKGIIDYKKIWNHNNLVSQPNNWWCAVASGKMIAQWFNVAHDMNHIADEMEAWNDSIPPSPTGVKWSNQLHYYGYDSSPPDQLGRYLTNYYNNYMITWDTAYNHIQTYNDPLTSSILGHVRVCAGWAYNSDGSHYLYIFDPGPVNEGSIKWENWNSITHIGYILVD</sequence>
<proteinExistence type="predicted"/>
<dbReference type="Pfam" id="PF13529">
    <property type="entry name" value="Peptidase_C39_2"/>
    <property type="match status" value="1"/>
</dbReference>
<organism evidence="2 3">
    <name type="scientific">Methanocalculus chunghsingensis</name>
    <dbReference type="NCBI Taxonomy" id="156457"/>
    <lineage>
        <taxon>Archaea</taxon>
        <taxon>Methanobacteriati</taxon>
        <taxon>Methanobacteriota</taxon>
        <taxon>Stenosarchaea group</taxon>
        <taxon>Methanomicrobia</taxon>
        <taxon>Methanomicrobiales</taxon>
        <taxon>Methanocalculaceae</taxon>
        <taxon>Methanocalculus</taxon>
    </lineage>
</organism>
<evidence type="ECO:0000313" key="2">
    <source>
        <dbReference type="EMBL" id="MBR1369997.1"/>
    </source>
</evidence>
<evidence type="ECO:0000313" key="3">
    <source>
        <dbReference type="Proteomes" id="UP000730161"/>
    </source>
</evidence>
<dbReference type="EMBL" id="JWHL01000030">
    <property type="protein sequence ID" value="MBR1369997.1"/>
    <property type="molecule type" value="Genomic_DNA"/>
</dbReference>
<feature type="domain" description="Peptidase C39-like" evidence="1">
    <location>
        <begin position="240"/>
        <end position="365"/>
    </location>
</feature>
<evidence type="ECO:0000259" key="1">
    <source>
        <dbReference type="Pfam" id="PF13529"/>
    </source>
</evidence>
<comment type="caution">
    <text evidence="2">The sequence shown here is derived from an EMBL/GenBank/DDBJ whole genome shotgun (WGS) entry which is preliminary data.</text>
</comment>
<accession>A0A8J7WC64</accession>
<gene>
    <name evidence="2" type="ORF">RJ53_11115</name>
</gene>
<dbReference type="Proteomes" id="UP000730161">
    <property type="component" value="Unassembled WGS sequence"/>
</dbReference>
<protein>
    <recommendedName>
        <fullName evidence="1">Peptidase C39-like domain-containing protein</fullName>
    </recommendedName>
</protein>